<dbReference type="InterPro" id="IPR009057">
    <property type="entry name" value="Homeodomain-like_sf"/>
</dbReference>
<name>A0A244ENK8_PSESX</name>
<keyword evidence="2 4" id="KW-0238">DNA-binding</keyword>
<sequence length="183" mass="20826">MTNEKRKTWQQDPHRREHILKATLDCIELHGVACTTYRKISELSGVPLGSLTHYFPSMQELLLEAFQLLAQSVSTRFAAVIRKAKTKEDACHAIVDVIFEKSTFGTRTIQLTCELYIFAGRNPVMKNVMKDWMLEIRGTLKLYFSPLSAVALDALIEGIILHRSVTPIAREDAHKMIVRLSEL</sequence>
<dbReference type="AlphaFoldDB" id="A0A244ENK8"/>
<keyword evidence="1" id="KW-0805">Transcription regulation</keyword>
<dbReference type="PANTHER" id="PTHR47506:SF6">
    <property type="entry name" value="HTH-TYPE TRANSCRIPTIONAL REPRESSOR NEMR"/>
    <property type="match status" value="1"/>
</dbReference>
<dbReference type="SUPFAM" id="SSF46689">
    <property type="entry name" value="Homeodomain-like"/>
    <property type="match status" value="1"/>
</dbReference>
<organism evidence="6 7">
    <name type="scientific">Pseudomonas syringae</name>
    <dbReference type="NCBI Taxonomy" id="317"/>
    <lineage>
        <taxon>Bacteria</taxon>
        <taxon>Pseudomonadati</taxon>
        <taxon>Pseudomonadota</taxon>
        <taxon>Gammaproteobacteria</taxon>
        <taxon>Pseudomonadales</taxon>
        <taxon>Pseudomonadaceae</taxon>
        <taxon>Pseudomonas</taxon>
    </lineage>
</organism>
<dbReference type="EMBL" id="MTSA01000013">
    <property type="protein sequence ID" value="OUM06067.1"/>
    <property type="molecule type" value="Genomic_DNA"/>
</dbReference>
<dbReference type="OrthoDB" id="9809265at2"/>
<reference evidence="6 7" key="1">
    <citation type="submission" date="2017-01" db="EMBL/GenBank/DDBJ databases">
        <authorList>
            <person name="Mah S.A."/>
            <person name="Swanson W.J."/>
            <person name="Moy G.W."/>
            <person name="Vacquier V.D."/>
        </authorList>
    </citation>
    <scope>NUCLEOTIDE SEQUENCE [LARGE SCALE GENOMIC DNA]</scope>
    <source>
        <strain evidence="6">PDD-32b-74</strain>
    </source>
</reference>
<evidence type="ECO:0000259" key="5">
    <source>
        <dbReference type="PROSITE" id="PS50977"/>
    </source>
</evidence>
<feature type="domain" description="HTH tetR-type" evidence="5">
    <location>
        <begin position="13"/>
        <end position="73"/>
    </location>
</feature>
<dbReference type="RefSeq" id="WP_084918778.1">
    <property type="nucleotide sequence ID" value="NZ_MTSA01000013.1"/>
</dbReference>
<protein>
    <submittedName>
        <fullName evidence="6">TetR family transcriptional regulator</fullName>
    </submittedName>
</protein>
<dbReference type="Gene3D" id="1.10.357.10">
    <property type="entry name" value="Tetracycline Repressor, domain 2"/>
    <property type="match status" value="1"/>
</dbReference>
<comment type="caution">
    <text evidence="6">The sequence shown here is derived from an EMBL/GenBank/DDBJ whole genome shotgun (WGS) entry which is preliminary data.</text>
</comment>
<dbReference type="PANTHER" id="PTHR47506">
    <property type="entry name" value="TRANSCRIPTIONAL REGULATORY PROTEIN"/>
    <property type="match status" value="1"/>
</dbReference>
<feature type="DNA-binding region" description="H-T-H motif" evidence="4">
    <location>
        <begin position="36"/>
        <end position="55"/>
    </location>
</feature>
<dbReference type="Pfam" id="PF00440">
    <property type="entry name" value="TetR_N"/>
    <property type="match status" value="1"/>
</dbReference>
<evidence type="ECO:0000256" key="2">
    <source>
        <dbReference type="ARBA" id="ARBA00023125"/>
    </source>
</evidence>
<dbReference type="Proteomes" id="UP000195128">
    <property type="component" value="Unassembled WGS sequence"/>
</dbReference>
<gene>
    <name evidence="6" type="ORF">BW686_17355</name>
</gene>
<dbReference type="PROSITE" id="PS50977">
    <property type="entry name" value="HTH_TETR_2"/>
    <property type="match status" value="1"/>
</dbReference>
<accession>A0A244ENK8</accession>
<dbReference type="InterPro" id="IPR001647">
    <property type="entry name" value="HTH_TetR"/>
</dbReference>
<proteinExistence type="predicted"/>
<dbReference type="GO" id="GO:0003677">
    <property type="term" value="F:DNA binding"/>
    <property type="evidence" value="ECO:0007669"/>
    <property type="project" value="UniProtKB-UniRule"/>
</dbReference>
<keyword evidence="3" id="KW-0804">Transcription</keyword>
<evidence type="ECO:0000256" key="1">
    <source>
        <dbReference type="ARBA" id="ARBA00023015"/>
    </source>
</evidence>
<evidence type="ECO:0000313" key="6">
    <source>
        <dbReference type="EMBL" id="OUM06067.1"/>
    </source>
</evidence>
<evidence type="ECO:0000313" key="7">
    <source>
        <dbReference type="Proteomes" id="UP000195128"/>
    </source>
</evidence>
<evidence type="ECO:0000256" key="3">
    <source>
        <dbReference type="ARBA" id="ARBA00023163"/>
    </source>
</evidence>
<evidence type="ECO:0000256" key="4">
    <source>
        <dbReference type="PROSITE-ProRule" id="PRU00335"/>
    </source>
</evidence>